<dbReference type="InterPro" id="IPR052016">
    <property type="entry name" value="Bact_Sigma-Reg"/>
</dbReference>
<gene>
    <name evidence="2" type="ORF">LEP1GSC037_1884</name>
</gene>
<dbReference type="AlphaFoldDB" id="M6GUN3"/>
<dbReference type="EMBL" id="AFLW02000081">
    <property type="protein sequence ID" value="EMM82581.1"/>
    <property type="molecule type" value="Genomic_DNA"/>
</dbReference>
<dbReference type="PANTHER" id="PTHR43156:SF2">
    <property type="entry name" value="STAGE II SPORULATION PROTEIN E"/>
    <property type="match status" value="1"/>
</dbReference>
<evidence type="ECO:0008006" key="4">
    <source>
        <dbReference type="Google" id="ProtNLM"/>
    </source>
</evidence>
<organism evidence="2 3">
    <name type="scientific">Leptospira interrogans str. 2006001854</name>
    <dbReference type="NCBI Taxonomy" id="1001590"/>
    <lineage>
        <taxon>Bacteria</taxon>
        <taxon>Pseudomonadati</taxon>
        <taxon>Spirochaetota</taxon>
        <taxon>Spirochaetia</taxon>
        <taxon>Leptospirales</taxon>
        <taxon>Leptospiraceae</taxon>
        <taxon>Leptospira</taxon>
    </lineage>
</organism>
<evidence type="ECO:0000313" key="3">
    <source>
        <dbReference type="Proteomes" id="UP000012128"/>
    </source>
</evidence>
<reference evidence="2 3" key="1">
    <citation type="submission" date="2013-01" db="EMBL/GenBank/DDBJ databases">
        <authorList>
            <person name="Harkins D.M."/>
            <person name="Durkin A.S."/>
            <person name="Brinkac L.M."/>
            <person name="Haft D.H."/>
            <person name="Selengut J.D."/>
            <person name="Sanka R."/>
            <person name="DePew J."/>
            <person name="Purushe J."/>
            <person name="Hospenthal D.R."/>
            <person name="Murray C.K."/>
            <person name="Pimentel G."/>
            <person name="Wasfy M."/>
            <person name="Parker T."/>
            <person name="Miller R.S."/>
            <person name="Vinetz J.M."/>
            <person name="Sutton G.G."/>
            <person name="Nierman W.C."/>
            <person name="Fouts D.E."/>
        </authorList>
    </citation>
    <scope>NUCLEOTIDE SEQUENCE [LARGE SCALE GENOMIC DNA]</scope>
    <source>
        <strain evidence="2 3">2006001854</strain>
    </source>
</reference>
<dbReference type="PANTHER" id="PTHR43156">
    <property type="entry name" value="STAGE II SPORULATION PROTEIN E-RELATED"/>
    <property type="match status" value="1"/>
</dbReference>
<protein>
    <recommendedName>
        <fullName evidence="4">Stage II sporulation protein E domain protein</fullName>
    </recommendedName>
</protein>
<dbReference type="InterPro" id="IPR036457">
    <property type="entry name" value="PPM-type-like_dom_sf"/>
</dbReference>
<evidence type="ECO:0000313" key="2">
    <source>
        <dbReference type="EMBL" id="EMM82581.1"/>
    </source>
</evidence>
<evidence type="ECO:0000256" key="1">
    <source>
        <dbReference type="ARBA" id="ARBA00022801"/>
    </source>
</evidence>
<comment type="caution">
    <text evidence="2">The sequence shown here is derived from an EMBL/GenBank/DDBJ whole genome shotgun (WGS) entry which is preliminary data.</text>
</comment>
<sequence>MWEKRKQKNFNLGELHFLKECTRMASMLLQNYTLLAEEVEKKRIVRDLNMASIIDKTLHVAESRHIQGVKIGFFSIPAVGISGDYLDIQKLDSNTMLLALGDVSGHGLGTGYLVSAIRGIIQNQIRKNRIYLRYSK</sequence>
<keyword evidence="1" id="KW-0378">Hydrolase</keyword>
<accession>M6GUN3</accession>
<dbReference type="Proteomes" id="UP000012128">
    <property type="component" value="Unassembled WGS sequence"/>
</dbReference>
<name>M6GUN3_LEPIR</name>
<proteinExistence type="predicted"/>
<dbReference type="Gene3D" id="3.60.40.10">
    <property type="entry name" value="PPM-type phosphatase domain"/>
    <property type="match status" value="1"/>
</dbReference>
<dbReference type="GO" id="GO:0016791">
    <property type="term" value="F:phosphatase activity"/>
    <property type="evidence" value="ECO:0007669"/>
    <property type="project" value="TreeGrafter"/>
</dbReference>